<keyword evidence="9" id="KW-0249">Electron transport</keyword>
<gene>
    <name evidence="10" type="primary">ND3</name>
</gene>
<dbReference type="InterPro" id="IPR038430">
    <property type="entry name" value="NDAH_ubi_oxred_su3_sf"/>
</dbReference>
<geneLocation type="mitochondrion" evidence="10"/>
<feature type="transmembrane region" description="Helical" evidence="9">
    <location>
        <begin position="18"/>
        <end position="40"/>
    </location>
</feature>
<proteinExistence type="inferred from homology"/>
<evidence type="ECO:0000256" key="6">
    <source>
        <dbReference type="ARBA" id="ARBA00022989"/>
    </source>
</evidence>
<keyword evidence="6 9" id="KW-1133">Transmembrane helix</keyword>
<comment type="subcellular location">
    <subcellularLocation>
        <location evidence="1">Membrane</location>
    </subcellularLocation>
    <subcellularLocation>
        <location evidence="9">Mitochondrion membrane</location>
        <topology evidence="9">Multi-pass membrane protein</topology>
    </subcellularLocation>
</comment>
<evidence type="ECO:0000256" key="3">
    <source>
        <dbReference type="ARBA" id="ARBA00021007"/>
    </source>
</evidence>
<dbReference type="GO" id="GO:0008137">
    <property type="term" value="F:NADH dehydrogenase (ubiquinone) activity"/>
    <property type="evidence" value="ECO:0007669"/>
    <property type="project" value="UniProtKB-UniRule"/>
</dbReference>
<organism evidence="10">
    <name type="scientific">Mizuhopecten yessoensis</name>
    <name type="common">Japanese scallop</name>
    <name type="synonym">Patinopecten yessoensis</name>
    <dbReference type="NCBI Taxonomy" id="6573"/>
    <lineage>
        <taxon>Eukaryota</taxon>
        <taxon>Metazoa</taxon>
        <taxon>Spiralia</taxon>
        <taxon>Lophotrochozoa</taxon>
        <taxon>Mollusca</taxon>
        <taxon>Bivalvia</taxon>
        <taxon>Autobranchia</taxon>
        <taxon>Pteriomorphia</taxon>
        <taxon>Pectinida</taxon>
        <taxon>Pectinoidea</taxon>
        <taxon>Pectinidae</taxon>
        <taxon>Mizuhopecten</taxon>
    </lineage>
</organism>
<keyword evidence="9" id="KW-0679">Respiratory chain</keyword>
<protein>
    <recommendedName>
        <fullName evidence="3 9">NADH-ubiquinone oxidoreductase chain 3</fullName>
        <ecNumber evidence="9">7.1.1.2</ecNumber>
    </recommendedName>
</protein>
<dbReference type="PANTHER" id="PTHR11058">
    <property type="entry name" value="NADH-UBIQUINONE OXIDOREDUCTASE CHAIN 3"/>
    <property type="match status" value="1"/>
</dbReference>
<dbReference type="Pfam" id="PF00507">
    <property type="entry name" value="Oxidored_q4"/>
    <property type="match status" value="1"/>
</dbReference>
<evidence type="ECO:0000256" key="1">
    <source>
        <dbReference type="ARBA" id="ARBA00004370"/>
    </source>
</evidence>
<keyword evidence="9" id="KW-0830">Ubiquinone</keyword>
<keyword evidence="9 10" id="KW-0496">Mitochondrion</keyword>
<dbReference type="EMBL" id="AB271769">
    <property type="protein sequence ID" value="BAF47971.1"/>
    <property type="molecule type" value="Genomic_DNA"/>
</dbReference>
<dbReference type="KEGG" id="myi:4910449"/>
<name>A3KCM7_MIZYE</name>
<dbReference type="InterPro" id="IPR000440">
    <property type="entry name" value="NADH_UbQ/plastoQ_OxRdtase_su3"/>
</dbReference>
<evidence type="ECO:0000256" key="7">
    <source>
        <dbReference type="ARBA" id="ARBA00023136"/>
    </source>
</evidence>
<sequence length="132" mass="15403">MPWSWECAPFCLNWLMDIFWVVLFVGLCLVVAMAVQTFWLTKLWFRDSQKASPYECGFDPFGSARAPFSVRFYMVAILFLVFEVESLMFFPVLQAYKEGAKSFGIYSWGFLLILTLGLFVELYRGALEWARD</sequence>
<comment type="function">
    <text evidence="9">Core subunit of the mitochondrial membrane respiratory chain NADH dehydrogenase (Complex I) which catalyzes electron transfer from NADH through the respiratory chain, using ubiquinone as an electron acceptor. Essential for the catalytic activity of complex I.</text>
</comment>
<dbReference type="OrthoDB" id="6144849at2759"/>
<evidence type="ECO:0000256" key="8">
    <source>
        <dbReference type="ARBA" id="ARBA00049551"/>
    </source>
</evidence>
<dbReference type="PANTHER" id="PTHR11058:SF9">
    <property type="entry name" value="NADH-UBIQUINONE OXIDOREDUCTASE CHAIN 3"/>
    <property type="match status" value="1"/>
</dbReference>
<feature type="transmembrane region" description="Helical" evidence="9">
    <location>
        <begin position="72"/>
        <end position="93"/>
    </location>
</feature>
<keyword evidence="5 9" id="KW-0812">Transmembrane</keyword>
<reference evidence="10" key="2">
    <citation type="submission" date="2006-08" db="EMBL/GenBank/DDBJ databases">
        <title>Nearly complete DNA sequence of mitochondrial genome from Japanese scaloop, Mizuhopecten yessoensis.</title>
        <authorList>
            <person name="Sato M."/>
            <person name="Nagashima K."/>
        </authorList>
    </citation>
    <scope>NUCLEOTIDE SEQUENCE</scope>
</reference>
<evidence type="ECO:0000313" key="10">
    <source>
        <dbReference type="EMBL" id="BAF47971.1"/>
    </source>
</evidence>
<comment type="catalytic activity">
    <reaction evidence="8 9">
        <text>a ubiquinone + NADH + 5 H(+)(in) = a ubiquinol + NAD(+) + 4 H(+)(out)</text>
        <dbReference type="Rhea" id="RHEA:29091"/>
        <dbReference type="Rhea" id="RHEA-COMP:9565"/>
        <dbReference type="Rhea" id="RHEA-COMP:9566"/>
        <dbReference type="ChEBI" id="CHEBI:15378"/>
        <dbReference type="ChEBI" id="CHEBI:16389"/>
        <dbReference type="ChEBI" id="CHEBI:17976"/>
        <dbReference type="ChEBI" id="CHEBI:57540"/>
        <dbReference type="ChEBI" id="CHEBI:57945"/>
        <dbReference type="EC" id="7.1.1.2"/>
    </reaction>
</comment>
<evidence type="ECO:0000256" key="5">
    <source>
        <dbReference type="ARBA" id="ARBA00022692"/>
    </source>
</evidence>
<feature type="transmembrane region" description="Helical" evidence="9">
    <location>
        <begin position="105"/>
        <end position="123"/>
    </location>
</feature>
<evidence type="ECO:0000256" key="4">
    <source>
        <dbReference type="ARBA" id="ARBA00022448"/>
    </source>
</evidence>
<reference evidence="10" key="1">
    <citation type="journal article" date="2001" name="Mar. Biotechnol.">
        <title>Molecular characterization of a mitochondrial DNA segment from the Japanese scallop (Patinopecten yessoensis): demonstration of a region showing sequence polymorphism in the population.</title>
        <authorList>
            <person name="Sato M."/>
            <person name="Nagashima K."/>
        </authorList>
    </citation>
    <scope>NUCLEOTIDE SEQUENCE</scope>
</reference>
<keyword evidence="4 9" id="KW-0813">Transport</keyword>
<dbReference type="EC" id="7.1.1.2" evidence="9"/>
<keyword evidence="7 9" id="KW-0472">Membrane</keyword>
<keyword evidence="9" id="KW-1278">Translocase</keyword>
<accession>A3KCM7</accession>
<dbReference type="AlphaFoldDB" id="A3KCM7"/>
<keyword evidence="9" id="KW-0520">NAD</keyword>
<dbReference type="GO" id="GO:0031966">
    <property type="term" value="C:mitochondrial membrane"/>
    <property type="evidence" value="ECO:0007669"/>
    <property type="project" value="UniProtKB-SubCell"/>
</dbReference>
<evidence type="ECO:0000256" key="2">
    <source>
        <dbReference type="ARBA" id="ARBA00008472"/>
    </source>
</evidence>
<dbReference type="GO" id="GO:0030964">
    <property type="term" value="C:NADH dehydrogenase complex"/>
    <property type="evidence" value="ECO:0007669"/>
    <property type="project" value="TreeGrafter"/>
</dbReference>
<dbReference type="Gene3D" id="1.20.58.1610">
    <property type="entry name" value="NADH:ubiquinone/plastoquinone oxidoreductase, chain 3"/>
    <property type="match status" value="1"/>
</dbReference>
<evidence type="ECO:0000256" key="9">
    <source>
        <dbReference type="RuleBase" id="RU003640"/>
    </source>
</evidence>
<comment type="similarity">
    <text evidence="2 9">Belongs to the complex I subunit 3 family.</text>
</comment>